<keyword evidence="2 5" id="KW-0812">Transmembrane</keyword>
<keyword evidence="4 5" id="KW-0472">Membrane</keyword>
<feature type="transmembrane region" description="Helical" evidence="5">
    <location>
        <begin position="6"/>
        <end position="27"/>
    </location>
</feature>
<feature type="transmembrane region" description="Helical" evidence="5">
    <location>
        <begin position="154"/>
        <end position="174"/>
    </location>
</feature>
<evidence type="ECO:0000256" key="2">
    <source>
        <dbReference type="ARBA" id="ARBA00022692"/>
    </source>
</evidence>
<feature type="transmembrane region" description="Helical" evidence="5">
    <location>
        <begin position="39"/>
        <end position="58"/>
    </location>
</feature>
<evidence type="ECO:0000259" key="6">
    <source>
        <dbReference type="Pfam" id="PF07298"/>
    </source>
</evidence>
<dbReference type="InterPro" id="IPR009915">
    <property type="entry name" value="NnrU_dom"/>
</dbReference>
<dbReference type="Pfam" id="PF07298">
    <property type="entry name" value="NnrU"/>
    <property type="match status" value="1"/>
</dbReference>
<dbReference type="GO" id="GO:0016020">
    <property type="term" value="C:membrane"/>
    <property type="evidence" value="ECO:0007669"/>
    <property type="project" value="UniProtKB-SubCell"/>
</dbReference>
<feature type="domain" description="NnrU" evidence="6">
    <location>
        <begin position="3"/>
        <end position="182"/>
    </location>
</feature>
<feature type="transmembrane region" description="Helical" evidence="5">
    <location>
        <begin position="123"/>
        <end position="142"/>
    </location>
</feature>
<proteinExistence type="predicted"/>
<protein>
    <submittedName>
        <fullName evidence="7">NnrU family protein</fullName>
    </submittedName>
</protein>
<evidence type="ECO:0000256" key="3">
    <source>
        <dbReference type="ARBA" id="ARBA00022989"/>
    </source>
</evidence>
<evidence type="ECO:0000256" key="5">
    <source>
        <dbReference type="SAM" id="Phobius"/>
    </source>
</evidence>
<keyword evidence="3 5" id="KW-1133">Transmembrane helix</keyword>
<reference evidence="7 8" key="1">
    <citation type="submission" date="2015-11" db="EMBL/GenBank/DDBJ databases">
        <title>Exploring the genomic traits of fungus-feeding bacterial genus Collimonas.</title>
        <authorList>
            <person name="Song C."/>
            <person name="Schmidt R."/>
            <person name="de Jager V."/>
            <person name="Krzyzanowska D."/>
            <person name="Jongedijk E."/>
            <person name="Cankar K."/>
            <person name="Beekwilder J."/>
            <person name="van Veen A."/>
            <person name="de Boer W."/>
            <person name="van Veen J.A."/>
            <person name="Garbeva P."/>
        </authorList>
    </citation>
    <scope>NUCLEOTIDE SEQUENCE [LARGE SCALE GENOMIC DNA]</scope>
    <source>
        <strain evidence="7 8">Ter6</strain>
    </source>
</reference>
<feature type="transmembrane region" description="Helical" evidence="5">
    <location>
        <begin position="101"/>
        <end position="117"/>
    </location>
</feature>
<evidence type="ECO:0000256" key="1">
    <source>
        <dbReference type="ARBA" id="ARBA00004141"/>
    </source>
</evidence>
<feature type="transmembrane region" description="Helical" evidence="5">
    <location>
        <begin position="70"/>
        <end position="89"/>
    </location>
</feature>
<organism evidence="7">
    <name type="scientific">Collimonas fungivorans</name>
    <dbReference type="NCBI Taxonomy" id="158899"/>
    <lineage>
        <taxon>Bacteria</taxon>
        <taxon>Pseudomonadati</taxon>
        <taxon>Pseudomonadota</taxon>
        <taxon>Betaproteobacteria</taxon>
        <taxon>Burkholderiales</taxon>
        <taxon>Oxalobacteraceae</taxon>
        <taxon>Collimonas</taxon>
    </lineage>
</organism>
<name>A0A127PD56_9BURK</name>
<evidence type="ECO:0000256" key="4">
    <source>
        <dbReference type="ARBA" id="ARBA00023136"/>
    </source>
</evidence>
<gene>
    <name evidence="7" type="ORF">CFter6_3084</name>
</gene>
<dbReference type="AlphaFoldDB" id="A0A127PD56"/>
<dbReference type="EMBL" id="CP013232">
    <property type="protein sequence ID" value="AMO95736.1"/>
    <property type="molecule type" value="Genomic_DNA"/>
</dbReference>
<dbReference type="Proteomes" id="UP000072421">
    <property type="component" value="Chromosome"/>
</dbReference>
<evidence type="ECO:0000313" key="7">
    <source>
        <dbReference type="EMBL" id="AMO95736.1"/>
    </source>
</evidence>
<evidence type="ECO:0000313" key="8">
    <source>
        <dbReference type="Proteomes" id="UP000072421"/>
    </source>
</evidence>
<comment type="subcellular location">
    <subcellularLocation>
        <location evidence="1">Membrane</location>
        <topology evidence="1">Multi-pass membrane protein</topology>
    </subcellularLocation>
</comment>
<accession>A0A127PD56</accession>
<dbReference type="PATRIC" id="fig|158899.10.peg.3076"/>
<sequence length="188" mass="20196">MEMLSLGLLLFIGLHLIPVVPPLKAQLVRVFGENRYKGLFALLAALGLILIVAGYARAPHGASLFPSSVGAIHAAPLAMVLSFILFAAANMKSHIRAWVKHPMLLGLAIWALVHLLANGHAKATLLFAAFLAFAVIDLFSVIQRKSYKPFVPAVKFDVIACVSGLLLALLVMTFHRQLMGVAVVPWGA</sequence>